<evidence type="ECO:0000313" key="4">
    <source>
        <dbReference type="Proteomes" id="UP000276215"/>
    </source>
</evidence>
<evidence type="ECO:0000259" key="2">
    <source>
        <dbReference type="Pfam" id="PF12572"/>
    </source>
</evidence>
<protein>
    <recommendedName>
        <fullName evidence="2">DUF3752 domain-containing protein</fullName>
    </recommendedName>
</protein>
<dbReference type="PANTHER" id="PTHR46370">
    <property type="entry name" value="GPALPP MOTIFS-CONTAINING PROTEIN 1"/>
    <property type="match status" value="1"/>
</dbReference>
<accession>A0A3N4J0D9</accession>
<dbReference type="AlphaFoldDB" id="A0A3N4J0D9"/>
<evidence type="ECO:0000256" key="1">
    <source>
        <dbReference type="SAM" id="MobiDB-lite"/>
    </source>
</evidence>
<proteinExistence type="predicted"/>
<feature type="region of interest" description="Disordered" evidence="1">
    <location>
        <begin position="18"/>
        <end position="91"/>
    </location>
</feature>
<sequence length="300" mass="33027">MGGTVGPSIPAHILAKRKLEEEEENAAPKVGPSMPGELDIKKRRTVGPAPPPAPLDERPNAGPEGDDDDSSSDDDIGPALPPSSASAVRKPRFFYPSKTLANKAPTGIQEEAELAAQRRLAQFAETKVQNSDGGKAKRDEWMLVPPKSEDWTAKVDPTKLRNRKFQTGKGSKAPQKPGGDNTLWTESPEEKRKRLNDEVMGIKKPATQTQEKEGKYGVSAGEAEETARRIREYNEKNRSQSLYEEHKKLGPREKEDDPSARAFDREKDIAGGRKIGHAQKKEMLNRAAEFGSRFSSGSYL</sequence>
<organism evidence="3 4">
    <name type="scientific">Choiromyces venosus 120613-1</name>
    <dbReference type="NCBI Taxonomy" id="1336337"/>
    <lineage>
        <taxon>Eukaryota</taxon>
        <taxon>Fungi</taxon>
        <taxon>Dikarya</taxon>
        <taxon>Ascomycota</taxon>
        <taxon>Pezizomycotina</taxon>
        <taxon>Pezizomycetes</taxon>
        <taxon>Pezizales</taxon>
        <taxon>Tuberaceae</taxon>
        <taxon>Choiromyces</taxon>
    </lineage>
</organism>
<dbReference type="EMBL" id="ML120550">
    <property type="protein sequence ID" value="RPA89910.1"/>
    <property type="molecule type" value="Genomic_DNA"/>
</dbReference>
<keyword evidence="4" id="KW-1185">Reference proteome</keyword>
<gene>
    <name evidence="3" type="ORF">L873DRAFT_1795803</name>
</gene>
<dbReference type="InterPro" id="IPR046331">
    <property type="entry name" value="GPAM1-like"/>
</dbReference>
<feature type="compositionally biased region" description="Basic and acidic residues" evidence="1">
    <location>
        <begin position="148"/>
        <end position="159"/>
    </location>
</feature>
<dbReference type="Proteomes" id="UP000276215">
    <property type="component" value="Unassembled WGS sequence"/>
</dbReference>
<feature type="compositionally biased region" description="Basic and acidic residues" evidence="1">
    <location>
        <begin position="188"/>
        <end position="201"/>
    </location>
</feature>
<dbReference type="OrthoDB" id="73491at2759"/>
<feature type="compositionally biased region" description="Basic and acidic residues" evidence="1">
    <location>
        <begin position="225"/>
        <end position="271"/>
    </location>
</feature>
<dbReference type="Pfam" id="PF12572">
    <property type="entry name" value="DUF3752"/>
    <property type="match status" value="1"/>
</dbReference>
<feature type="domain" description="DUF3752" evidence="2">
    <location>
        <begin position="145"/>
        <end position="295"/>
    </location>
</feature>
<evidence type="ECO:0000313" key="3">
    <source>
        <dbReference type="EMBL" id="RPA89910.1"/>
    </source>
</evidence>
<feature type="region of interest" description="Disordered" evidence="1">
    <location>
        <begin position="148"/>
        <end position="280"/>
    </location>
</feature>
<reference evidence="3 4" key="1">
    <citation type="journal article" date="2018" name="Nat. Ecol. Evol.">
        <title>Pezizomycetes genomes reveal the molecular basis of ectomycorrhizal truffle lifestyle.</title>
        <authorList>
            <person name="Murat C."/>
            <person name="Payen T."/>
            <person name="Noel B."/>
            <person name="Kuo A."/>
            <person name="Morin E."/>
            <person name="Chen J."/>
            <person name="Kohler A."/>
            <person name="Krizsan K."/>
            <person name="Balestrini R."/>
            <person name="Da Silva C."/>
            <person name="Montanini B."/>
            <person name="Hainaut M."/>
            <person name="Levati E."/>
            <person name="Barry K.W."/>
            <person name="Belfiori B."/>
            <person name="Cichocki N."/>
            <person name="Clum A."/>
            <person name="Dockter R.B."/>
            <person name="Fauchery L."/>
            <person name="Guy J."/>
            <person name="Iotti M."/>
            <person name="Le Tacon F."/>
            <person name="Lindquist E.A."/>
            <person name="Lipzen A."/>
            <person name="Malagnac F."/>
            <person name="Mello A."/>
            <person name="Molinier V."/>
            <person name="Miyauchi S."/>
            <person name="Poulain J."/>
            <person name="Riccioni C."/>
            <person name="Rubini A."/>
            <person name="Sitrit Y."/>
            <person name="Splivallo R."/>
            <person name="Traeger S."/>
            <person name="Wang M."/>
            <person name="Zifcakova L."/>
            <person name="Wipf D."/>
            <person name="Zambonelli A."/>
            <person name="Paolocci F."/>
            <person name="Nowrousian M."/>
            <person name="Ottonello S."/>
            <person name="Baldrian P."/>
            <person name="Spatafora J.W."/>
            <person name="Henrissat B."/>
            <person name="Nagy L.G."/>
            <person name="Aury J.M."/>
            <person name="Wincker P."/>
            <person name="Grigoriev I.V."/>
            <person name="Bonfante P."/>
            <person name="Martin F.M."/>
        </authorList>
    </citation>
    <scope>NUCLEOTIDE SEQUENCE [LARGE SCALE GENOMIC DNA]</scope>
    <source>
        <strain evidence="3 4">120613-1</strain>
    </source>
</reference>
<dbReference type="InterPro" id="IPR022226">
    <property type="entry name" value="DUF3752"/>
</dbReference>
<feature type="compositionally biased region" description="Acidic residues" evidence="1">
    <location>
        <begin position="64"/>
        <end position="76"/>
    </location>
</feature>
<dbReference type="PANTHER" id="PTHR46370:SF1">
    <property type="entry name" value="GPALPP MOTIFS-CONTAINING PROTEIN 1"/>
    <property type="match status" value="1"/>
</dbReference>
<name>A0A3N4J0D9_9PEZI</name>